<accession>A0A084Y112</accession>
<dbReference type="InterPro" id="IPR019886">
    <property type="entry name" value="Na_symporter_ssu"/>
</dbReference>
<dbReference type="STRING" id="1457154.CAPSK01_002260"/>
<sequence length="89" mass="10469">MQRGRKQQDYWRRNLRMTALLLAIWFVVTFVTSYFARDLADISLLGLPLGFYMGAQGAPVIYVLIIWWYARYMNHLDQEYGVNDGEGED</sequence>
<reference evidence="3 4" key="1">
    <citation type="submission" date="2014-07" db="EMBL/GenBank/DDBJ databases">
        <title>Expanding our view of genomic diversity in Candidatus Accumulibacter clades.</title>
        <authorList>
            <person name="Skennerton C.T."/>
            <person name="Barr J.J."/>
            <person name="Slater F.R."/>
            <person name="Bond P.L."/>
            <person name="Tyson G.W."/>
        </authorList>
    </citation>
    <scope>NUCLEOTIDE SEQUENCE [LARGE SCALE GENOMIC DNA]</scope>
    <source>
        <strain evidence="4">SK-01</strain>
    </source>
</reference>
<feature type="transmembrane region" description="Helical" evidence="1">
    <location>
        <begin position="20"/>
        <end position="37"/>
    </location>
</feature>
<keyword evidence="1" id="KW-0472">Membrane</keyword>
<dbReference type="EMBL" id="JDSS02000021">
    <property type="protein sequence ID" value="KFB68406.1"/>
    <property type="molecule type" value="Genomic_DNA"/>
</dbReference>
<dbReference type="Proteomes" id="UP000019812">
    <property type="component" value="Unassembled WGS sequence"/>
</dbReference>
<protein>
    <submittedName>
        <fullName evidence="3">Putative solute:sodium symporter small subunit</fullName>
    </submittedName>
</protein>
<evidence type="ECO:0000256" key="1">
    <source>
        <dbReference type="SAM" id="Phobius"/>
    </source>
</evidence>
<comment type="caution">
    <text evidence="3">The sequence shown here is derived from an EMBL/GenBank/DDBJ whole genome shotgun (WGS) entry which is preliminary data.</text>
</comment>
<evidence type="ECO:0000313" key="4">
    <source>
        <dbReference type="Proteomes" id="UP000019812"/>
    </source>
</evidence>
<dbReference type="NCBIfam" id="TIGR03647">
    <property type="entry name" value="Na_symport_sm"/>
    <property type="match status" value="1"/>
</dbReference>
<feature type="domain" description="Sodium symporter small subunit" evidence="2">
    <location>
        <begin position="7"/>
        <end position="83"/>
    </location>
</feature>
<gene>
    <name evidence="3" type="ORF">CAPSK01_002260</name>
</gene>
<name>A0A084Y112_9PROT</name>
<keyword evidence="1" id="KW-1133">Transmembrane helix</keyword>
<feature type="transmembrane region" description="Helical" evidence="1">
    <location>
        <begin position="49"/>
        <end position="70"/>
    </location>
</feature>
<organism evidence="3 4">
    <name type="scientific">Candidatus Accumulibacter vicinus</name>
    <dbReference type="NCBI Taxonomy" id="2954382"/>
    <lineage>
        <taxon>Bacteria</taxon>
        <taxon>Pseudomonadati</taxon>
        <taxon>Pseudomonadota</taxon>
        <taxon>Betaproteobacteria</taxon>
        <taxon>Candidatus Accumulibacter</taxon>
    </lineage>
</organism>
<evidence type="ECO:0000259" key="2">
    <source>
        <dbReference type="Pfam" id="PF13937"/>
    </source>
</evidence>
<dbReference type="RefSeq" id="WP_034925924.1">
    <property type="nucleotide sequence ID" value="NZ_JDSS02000021.1"/>
</dbReference>
<dbReference type="Pfam" id="PF13937">
    <property type="entry name" value="DUF4212"/>
    <property type="match status" value="1"/>
</dbReference>
<dbReference type="AlphaFoldDB" id="A0A084Y112"/>
<evidence type="ECO:0000313" key="3">
    <source>
        <dbReference type="EMBL" id="KFB68406.1"/>
    </source>
</evidence>
<proteinExistence type="predicted"/>
<keyword evidence="1" id="KW-0812">Transmembrane</keyword>